<dbReference type="GO" id="GO:0046872">
    <property type="term" value="F:metal ion binding"/>
    <property type="evidence" value="ECO:0007669"/>
    <property type="project" value="UniProtKB-KW"/>
</dbReference>
<gene>
    <name evidence="9" type="ordered locus">Deipe_0682</name>
</gene>
<evidence type="ECO:0000256" key="6">
    <source>
        <dbReference type="ARBA" id="ARBA00023172"/>
    </source>
</evidence>
<evidence type="ECO:0000256" key="3">
    <source>
        <dbReference type="ARBA" id="ARBA00022578"/>
    </source>
</evidence>
<evidence type="ECO:0000256" key="1">
    <source>
        <dbReference type="ARBA" id="ARBA00001968"/>
    </source>
</evidence>
<evidence type="ECO:0000256" key="5">
    <source>
        <dbReference type="ARBA" id="ARBA00023125"/>
    </source>
</evidence>
<dbReference type="GO" id="GO:0006310">
    <property type="term" value="P:DNA recombination"/>
    <property type="evidence" value="ECO:0007669"/>
    <property type="project" value="UniProtKB-KW"/>
</dbReference>
<dbReference type="eggNOG" id="ENOG502ZJP3">
    <property type="taxonomic scope" value="Bacteria"/>
</dbReference>
<dbReference type="InterPro" id="IPR027806">
    <property type="entry name" value="HARBI1_dom"/>
</dbReference>
<dbReference type="Proteomes" id="UP000010467">
    <property type="component" value="Chromosome"/>
</dbReference>
<evidence type="ECO:0000313" key="10">
    <source>
        <dbReference type="Proteomes" id="UP000010467"/>
    </source>
</evidence>
<dbReference type="HOGENOM" id="CLU_073820_0_2_0"/>
<feature type="domain" description="Transposase Helix-turn-helix" evidence="8">
    <location>
        <begin position="50"/>
        <end position="95"/>
    </location>
</feature>
<evidence type="ECO:0000313" key="9">
    <source>
        <dbReference type="EMBL" id="AFZ66266.1"/>
    </source>
</evidence>
<dbReference type="OrthoDB" id="61919at2"/>
<dbReference type="Pfam" id="PF13359">
    <property type="entry name" value="DDE_Tnp_4"/>
    <property type="match status" value="1"/>
</dbReference>
<proteinExistence type="inferred from homology"/>
<dbReference type="EMBL" id="CP003382">
    <property type="protein sequence ID" value="AFZ66266.1"/>
    <property type="molecule type" value="Genomic_DNA"/>
</dbReference>
<keyword evidence="5" id="KW-0238">DNA-binding</keyword>
<dbReference type="GO" id="GO:0003677">
    <property type="term" value="F:DNA binding"/>
    <property type="evidence" value="ECO:0007669"/>
    <property type="project" value="UniProtKB-KW"/>
</dbReference>
<keyword evidence="3" id="KW-0815">Transposition</keyword>
<comment type="cofactor">
    <cofactor evidence="1">
        <name>a divalent metal cation</name>
        <dbReference type="ChEBI" id="CHEBI:60240"/>
    </cofactor>
</comment>
<keyword evidence="6" id="KW-0233">DNA recombination</keyword>
<dbReference type="Pfam" id="PF13613">
    <property type="entry name" value="HTH_Tnp_4"/>
    <property type="match status" value="1"/>
</dbReference>
<sequence length="277" mass="32166">MAHERYERTMKLNRVRFKRRTGVYPETFEAMRDVLDQREQAKTKAGRPAALTPDEQLLLTLEFWREYRTQAHLGDDWGVHETTVLRTVERVEAALLASGQFSLPRRSALTTETVYSAVLVDVSEVPCERPKKQRTWYSGKKKRHTQKMQLMIEAVTGRILCVGTGRGATHDLTLLRDSGVRVHQETALITDAGYQGIAHDHTLSLTPHKATARVPLSEEQRHENRVLAHFRQRIEHVIRRLKIFRVLKETYRHRRRRFALRLHLIAALVNLTLDVQS</sequence>
<name>K9ZXG0_DEIPD</name>
<accession>K9ZXG0</accession>
<evidence type="ECO:0000256" key="4">
    <source>
        <dbReference type="ARBA" id="ARBA00022723"/>
    </source>
</evidence>
<feature type="domain" description="DDE Tnp4" evidence="7">
    <location>
        <begin position="120"/>
        <end position="270"/>
    </location>
</feature>
<dbReference type="NCBIfam" id="NF033581">
    <property type="entry name" value="transpos_IS5_4"/>
    <property type="match status" value="1"/>
</dbReference>
<dbReference type="InterPro" id="IPR027805">
    <property type="entry name" value="Transposase_HTH_dom"/>
</dbReference>
<organism evidence="9 10">
    <name type="scientific">Deinococcus peraridilitoris (strain DSM 19664 / LMG 22246 / CIP 109416 / KR-200)</name>
    <dbReference type="NCBI Taxonomy" id="937777"/>
    <lineage>
        <taxon>Bacteria</taxon>
        <taxon>Thermotogati</taxon>
        <taxon>Deinococcota</taxon>
        <taxon>Deinococci</taxon>
        <taxon>Deinococcales</taxon>
        <taxon>Deinococcaceae</taxon>
        <taxon>Deinococcus</taxon>
    </lineage>
</organism>
<reference evidence="10" key="1">
    <citation type="submission" date="2012-03" db="EMBL/GenBank/DDBJ databases">
        <title>Complete sequence of chromosome of Deinococcus peraridilitoris DSM 19664.</title>
        <authorList>
            <person name="Lucas S."/>
            <person name="Copeland A."/>
            <person name="Lapidus A."/>
            <person name="Glavina del Rio T."/>
            <person name="Dalin E."/>
            <person name="Tice H."/>
            <person name="Bruce D."/>
            <person name="Goodwin L."/>
            <person name="Pitluck S."/>
            <person name="Peters L."/>
            <person name="Mikhailova N."/>
            <person name="Lu M."/>
            <person name="Kyrpides N."/>
            <person name="Mavromatis K."/>
            <person name="Ivanova N."/>
            <person name="Brettin T."/>
            <person name="Detter J.C."/>
            <person name="Han C."/>
            <person name="Larimer F."/>
            <person name="Land M."/>
            <person name="Hauser L."/>
            <person name="Markowitz V."/>
            <person name="Cheng J.-F."/>
            <person name="Hugenholtz P."/>
            <person name="Woyke T."/>
            <person name="Wu D."/>
            <person name="Pukall R."/>
            <person name="Steenblock K."/>
            <person name="Brambilla E."/>
            <person name="Klenk H.-P."/>
            <person name="Eisen J.A."/>
        </authorList>
    </citation>
    <scope>NUCLEOTIDE SEQUENCE [LARGE SCALE GENOMIC DNA]</scope>
    <source>
        <strain evidence="10">DSM 19664 / LMG 22246 / CIP 109416 / KR-200</strain>
    </source>
</reference>
<dbReference type="STRING" id="937777.Deipe_0682"/>
<dbReference type="KEGG" id="dpd:Deipe_0682"/>
<dbReference type="GO" id="GO:0032196">
    <property type="term" value="P:transposition"/>
    <property type="evidence" value="ECO:0007669"/>
    <property type="project" value="UniProtKB-KW"/>
</dbReference>
<evidence type="ECO:0000259" key="7">
    <source>
        <dbReference type="Pfam" id="PF13359"/>
    </source>
</evidence>
<comment type="similarity">
    <text evidence="2">Belongs to the transposase 11 family.</text>
</comment>
<dbReference type="InterPro" id="IPR047959">
    <property type="entry name" value="Transpos_IS5"/>
</dbReference>
<protein>
    <submittedName>
        <fullName evidence="9">Transposase family protein</fullName>
    </submittedName>
</protein>
<evidence type="ECO:0000256" key="2">
    <source>
        <dbReference type="ARBA" id="ARBA00010075"/>
    </source>
</evidence>
<keyword evidence="10" id="KW-1185">Reference proteome</keyword>
<dbReference type="AlphaFoldDB" id="K9ZXG0"/>
<dbReference type="PATRIC" id="fig|937777.3.peg.688"/>
<keyword evidence="4" id="KW-0479">Metal-binding</keyword>
<evidence type="ECO:0000259" key="8">
    <source>
        <dbReference type="Pfam" id="PF13613"/>
    </source>
</evidence>